<dbReference type="SMART" id="SM00953">
    <property type="entry name" value="RES"/>
    <property type="match status" value="1"/>
</dbReference>
<gene>
    <name evidence="2" type="ORF">SAMN05216233_103210</name>
</gene>
<dbReference type="InterPro" id="IPR014914">
    <property type="entry name" value="RES_dom"/>
</dbReference>
<keyword evidence="3" id="KW-1185">Reference proteome</keyword>
<organism evidence="2 3">
    <name type="scientific">Desulfoluna spongiiphila</name>
    <dbReference type="NCBI Taxonomy" id="419481"/>
    <lineage>
        <taxon>Bacteria</taxon>
        <taxon>Pseudomonadati</taxon>
        <taxon>Thermodesulfobacteriota</taxon>
        <taxon>Desulfobacteria</taxon>
        <taxon>Desulfobacterales</taxon>
        <taxon>Desulfolunaceae</taxon>
        <taxon>Desulfoluna</taxon>
    </lineage>
</organism>
<dbReference type="OrthoDB" id="9789501at2"/>
<evidence type="ECO:0000313" key="3">
    <source>
        <dbReference type="Proteomes" id="UP000198870"/>
    </source>
</evidence>
<proteinExistence type="predicted"/>
<protein>
    <submittedName>
        <fullName evidence="2">RES domain-containing protein</fullName>
    </submittedName>
</protein>
<dbReference type="EMBL" id="FMUX01000003">
    <property type="protein sequence ID" value="SCY05878.1"/>
    <property type="molecule type" value="Genomic_DNA"/>
</dbReference>
<dbReference type="AlphaFoldDB" id="A0A1G5CUF0"/>
<feature type="domain" description="RES" evidence="1">
    <location>
        <begin position="19"/>
        <end position="144"/>
    </location>
</feature>
<evidence type="ECO:0000313" key="2">
    <source>
        <dbReference type="EMBL" id="SCY05878.1"/>
    </source>
</evidence>
<dbReference type="RefSeq" id="WP_092209421.1">
    <property type="nucleotide sequence ID" value="NZ_FMUX01000003.1"/>
</dbReference>
<evidence type="ECO:0000259" key="1">
    <source>
        <dbReference type="SMART" id="SM00953"/>
    </source>
</evidence>
<dbReference type="Proteomes" id="UP000198870">
    <property type="component" value="Unassembled WGS sequence"/>
</dbReference>
<dbReference type="Pfam" id="PF08808">
    <property type="entry name" value="RES"/>
    <property type="match status" value="1"/>
</dbReference>
<sequence length="158" mass="17446">MITLYRITSRRFGRDAAEAFSGDGARLYPGRWNSGGTPVVYTAETLSLAMLEMLVHLDEAMLAQRYVYFTLEVPDASVISLSPLLLPEGWASYPAPSATRQLGDAWLLAGEFLALKVPSALNPVEHTFLINPSHPDFSHCTVSGPISFVFDERLKDRT</sequence>
<accession>A0A1G5CUF0</accession>
<name>A0A1G5CUF0_9BACT</name>
<reference evidence="2 3" key="1">
    <citation type="submission" date="2016-10" db="EMBL/GenBank/DDBJ databases">
        <authorList>
            <person name="de Groot N.N."/>
        </authorList>
    </citation>
    <scope>NUCLEOTIDE SEQUENCE [LARGE SCALE GENOMIC DNA]</scope>
    <source>
        <strain evidence="2 3">AA1</strain>
    </source>
</reference>